<dbReference type="Gene3D" id="3.40.50.1820">
    <property type="entry name" value="alpha/beta hydrolase"/>
    <property type="match status" value="1"/>
</dbReference>
<dbReference type="Pfam" id="PF12697">
    <property type="entry name" value="Abhydrolase_6"/>
    <property type="match status" value="1"/>
</dbReference>
<evidence type="ECO:0000259" key="1">
    <source>
        <dbReference type="Pfam" id="PF12697"/>
    </source>
</evidence>
<evidence type="ECO:0000313" key="2">
    <source>
        <dbReference type="EMBL" id="KAF6820150.1"/>
    </source>
</evidence>
<dbReference type="SUPFAM" id="SSF53474">
    <property type="entry name" value="alpha/beta-Hydrolases"/>
    <property type="match status" value="1"/>
</dbReference>
<dbReference type="InterPro" id="IPR000639">
    <property type="entry name" value="Epox_hydrolase-like"/>
</dbReference>
<dbReference type="InterPro" id="IPR029058">
    <property type="entry name" value="AB_hydrolase_fold"/>
</dbReference>
<keyword evidence="2" id="KW-0378">Hydrolase</keyword>
<dbReference type="EMBL" id="WIGN01000006">
    <property type="protein sequence ID" value="KAF6820150.1"/>
    <property type="molecule type" value="Genomic_DNA"/>
</dbReference>
<accession>A0A8H6JVX5</accession>
<protein>
    <submittedName>
        <fullName evidence="2">Alpha beta hydrolase fold protein</fullName>
    </submittedName>
</protein>
<dbReference type="PRINTS" id="PR00412">
    <property type="entry name" value="EPOXHYDRLASE"/>
</dbReference>
<sequence length="285" mass="29818">MSTQLSSSYFTTPSGTKTHCLQAGDPSGPLLVCLHGLGGSTETFAPLLPSLPKSYNIVLVDLQGFGKTPLADPTKKLSVTGHADDLRHLIASLEKSAGERTVKAVIVGHSLGAIVALHYAAGNPDAVTGLVLLGPGRAAGHIPAARQRMLDLAAGVREKGIDFGADAAGRSNFYEDTPGREADLAAREAVRKAVAASDPEGYAQTCEAIVDLEHVDPDYAAIRCPVVFIAGDKDMISPVSRSEELSNLVAGDSWVEVVKSGHQPILEDPEVVQRAVDKLLQKAAA</sequence>
<dbReference type="PANTHER" id="PTHR43798">
    <property type="entry name" value="MONOACYLGLYCEROL LIPASE"/>
    <property type="match status" value="1"/>
</dbReference>
<evidence type="ECO:0000313" key="3">
    <source>
        <dbReference type="Proteomes" id="UP000652219"/>
    </source>
</evidence>
<comment type="caution">
    <text evidence="2">The sequence shown here is derived from an EMBL/GenBank/DDBJ whole genome shotgun (WGS) entry which is preliminary data.</text>
</comment>
<dbReference type="InterPro" id="IPR050266">
    <property type="entry name" value="AB_hydrolase_sf"/>
</dbReference>
<keyword evidence="3" id="KW-1185">Reference proteome</keyword>
<dbReference type="GO" id="GO:0016020">
    <property type="term" value="C:membrane"/>
    <property type="evidence" value="ECO:0007669"/>
    <property type="project" value="TreeGrafter"/>
</dbReference>
<gene>
    <name evidence="2" type="ORF">CSOJ01_00853</name>
</gene>
<dbReference type="PRINTS" id="PR00111">
    <property type="entry name" value="ABHYDROLASE"/>
</dbReference>
<organism evidence="2 3">
    <name type="scientific">Colletotrichum sojae</name>
    <dbReference type="NCBI Taxonomy" id="2175907"/>
    <lineage>
        <taxon>Eukaryota</taxon>
        <taxon>Fungi</taxon>
        <taxon>Dikarya</taxon>
        <taxon>Ascomycota</taxon>
        <taxon>Pezizomycotina</taxon>
        <taxon>Sordariomycetes</taxon>
        <taxon>Hypocreomycetidae</taxon>
        <taxon>Glomerellales</taxon>
        <taxon>Glomerellaceae</taxon>
        <taxon>Colletotrichum</taxon>
        <taxon>Colletotrichum orchidearum species complex</taxon>
    </lineage>
</organism>
<dbReference type="AlphaFoldDB" id="A0A8H6JVX5"/>
<dbReference type="GO" id="GO:0016787">
    <property type="term" value="F:hydrolase activity"/>
    <property type="evidence" value="ECO:0007669"/>
    <property type="project" value="UniProtKB-KW"/>
</dbReference>
<dbReference type="InterPro" id="IPR000073">
    <property type="entry name" value="AB_hydrolase_1"/>
</dbReference>
<feature type="domain" description="AB hydrolase-1" evidence="1">
    <location>
        <begin position="31"/>
        <end position="272"/>
    </location>
</feature>
<dbReference type="Proteomes" id="UP000652219">
    <property type="component" value="Unassembled WGS sequence"/>
</dbReference>
<name>A0A8H6JVX5_9PEZI</name>
<reference evidence="2 3" key="1">
    <citation type="journal article" date="2020" name="Phytopathology">
        <title>Genome Sequence Resources of Colletotrichum truncatum, C. plurivorum, C. musicola, and C. sojae: Four Species Pathogenic to Soybean (Glycine max).</title>
        <authorList>
            <person name="Rogerio F."/>
            <person name="Boufleur T.R."/>
            <person name="Ciampi-Guillardi M."/>
            <person name="Sukno S.A."/>
            <person name="Thon M.R."/>
            <person name="Massola Junior N.S."/>
            <person name="Baroncelli R."/>
        </authorList>
    </citation>
    <scope>NUCLEOTIDE SEQUENCE [LARGE SCALE GENOMIC DNA]</scope>
    <source>
        <strain evidence="2 3">LFN0009</strain>
    </source>
</reference>
<proteinExistence type="predicted"/>
<dbReference type="PANTHER" id="PTHR43798:SF33">
    <property type="entry name" value="HYDROLASE, PUTATIVE (AFU_ORTHOLOGUE AFUA_2G14860)-RELATED"/>
    <property type="match status" value="1"/>
</dbReference>